<reference evidence="2 3" key="2">
    <citation type="journal article" date="2017" name="Front. Plant Sci.">
        <title>Gene Classification and Mining of Molecular Markers Useful in Red Clover (Trifolium pratense) Breeding.</title>
        <authorList>
            <person name="Istvanek J."/>
            <person name="Dluhosova J."/>
            <person name="Dluhos P."/>
            <person name="Patkova L."/>
            <person name="Nedelnik J."/>
            <person name="Repkova J."/>
        </authorList>
    </citation>
    <scope>NUCLEOTIDE SEQUENCE [LARGE SCALE GENOMIC DNA]</scope>
    <source>
        <strain evidence="3">cv. Tatra</strain>
        <tissue evidence="2">Young leaves</tissue>
    </source>
</reference>
<protein>
    <submittedName>
        <fullName evidence="2">Uncharacterized protein</fullName>
    </submittedName>
</protein>
<dbReference type="AlphaFoldDB" id="A0A2K3PK75"/>
<reference evidence="2 3" key="1">
    <citation type="journal article" date="2014" name="Am. J. Bot.">
        <title>Genome assembly and annotation for red clover (Trifolium pratense; Fabaceae).</title>
        <authorList>
            <person name="Istvanek J."/>
            <person name="Jaros M."/>
            <person name="Krenek A."/>
            <person name="Repkova J."/>
        </authorList>
    </citation>
    <scope>NUCLEOTIDE SEQUENCE [LARGE SCALE GENOMIC DNA]</scope>
    <source>
        <strain evidence="3">cv. Tatra</strain>
        <tissue evidence="2">Young leaves</tissue>
    </source>
</reference>
<evidence type="ECO:0000313" key="3">
    <source>
        <dbReference type="Proteomes" id="UP000236291"/>
    </source>
</evidence>
<feature type="compositionally biased region" description="Basic and acidic residues" evidence="1">
    <location>
        <begin position="17"/>
        <end position="37"/>
    </location>
</feature>
<feature type="region of interest" description="Disordered" evidence="1">
    <location>
        <begin position="1"/>
        <end position="45"/>
    </location>
</feature>
<evidence type="ECO:0000256" key="1">
    <source>
        <dbReference type="SAM" id="MobiDB-lite"/>
    </source>
</evidence>
<evidence type="ECO:0000313" key="2">
    <source>
        <dbReference type="EMBL" id="PNY15689.1"/>
    </source>
</evidence>
<dbReference type="Proteomes" id="UP000236291">
    <property type="component" value="Unassembled WGS sequence"/>
</dbReference>
<sequence length="66" mass="7464">MSSARPCEGCDEPNDLSQKRLQLDMKDVGKDPERNPEKPMIQASKGDEEVLKIQLEQGHLDNCHQC</sequence>
<proteinExistence type="predicted"/>
<dbReference type="EMBL" id="ASHM01007890">
    <property type="protein sequence ID" value="PNY15689.1"/>
    <property type="molecule type" value="Genomic_DNA"/>
</dbReference>
<accession>A0A2K3PK75</accession>
<name>A0A2K3PK75_TRIPR</name>
<comment type="caution">
    <text evidence="2">The sequence shown here is derived from an EMBL/GenBank/DDBJ whole genome shotgun (WGS) entry which is preliminary data.</text>
</comment>
<gene>
    <name evidence="2" type="ORF">L195_g012390</name>
</gene>
<organism evidence="2 3">
    <name type="scientific">Trifolium pratense</name>
    <name type="common">Red clover</name>
    <dbReference type="NCBI Taxonomy" id="57577"/>
    <lineage>
        <taxon>Eukaryota</taxon>
        <taxon>Viridiplantae</taxon>
        <taxon>Streptophyta</taxon>
        <taxon>Embryophyta</taxon>
        <taxon>Tracheophyta</taxon>
        <taxon>Spermatophyta</taxon>
        <taxon>Magnoliopsida</taxon>
        <taxon>eudicotyledons</taxon>
        <taxon>Gunneridae</taxon>
        <taxon>Pentapetalae</taxon>
        <taxon>rosids</taxon>
        <taxon>fabids</taxon>
        <taxon>Fabales</taxon>
        <taxon>Fabaceae</taxon>
        <taxon>Papilionoideae</taxon>
        <taxon>50 kb inversion clade</taxon>
        <taxon>NPAAA clade</taxon>
        <taxon>Hologalegina</taxon>
        <taxon>IRL clade</taxon>
        <taxon>Trifolieae</taxon>
        <taxon>Trifolium</taxon>
    </lineage>
</organism>